<comment type="catalytic activity">
    <reaction evidence="1">
        <text>Hydrolysis of terminal, non-reducing alpha-D-mannose residues in alpha-D-mannosides.</text>
        <dbReference type="EC" id="3.2.1.24"/>
    </reaction>
</comment>
<dbReference type="GO" id="GO:0009313">
    <property type="term" value="P:oligosaccharide catabolic process"/>
    <property type="evidence" value="ECO:0007669"/>
    <property type="project" value="TreeGrafter"/>
</dbReference>
<dbReference type="Gene3D" id="1.20.1270.50">
    <property type="entry name" value="Glycoside hydrolase family 38, central domain"/>
    <property type="match status" value="1"/>
</dbReference>
<organism evidence="8 9">
    <name type="scientific">Fimbriimonas ginsengisoli Gsoil 348</name>
    <dbReference type="NCBI Taxonomy" id="661478"/>
    <lineage>
        <taxon>Bacteria</taxon>
        <taxon>Bacillati</taxon>
        <taxon>Armatimonadota</taxon>
        <taxon>Fimbriimonadia</taxon>
        <taxon>Fimbriimonadales</taxon>
        <taxon>Fimbriimonadaceae</taxon>
        <taxon>Fimbriimonas</taxon>
    </lineage>
</organism>
<dbReference type="InterPro" id="IPR054723">
    <property type="entry name" value="Ams1-like_N"/>
</dbReference>
<feature type="domain" description="Glycoside hydrolase family 38 central" evidence="7">
    <location>
        <begin position="507"/>
        <end position="584"/>
    </location>
</feature>
<keyword evidence="4" id="KW-0479">Metal-binding</keyword>
<dbReference type="EC" id="3.2.1.24" evidence="3"/>
<dbReference type="InterPro" id="IPR037094">
    <property type="entry name" value="Glyco_hydro_38_cen_sf"/>
</dbReference>
<dbReference type="InterPro" id="IPR011330">
    <property type="entry name" value="Glyco_hydro/deAcase_b/a-brl"/>
</dbReference>
<dbReference type="Gene3D" id="3.20.110.10">
    <property type="entry name" value="Glycoside hydrolase 38, N terminal domain"/>
    <property type="match status" value="1"/>
</dbReference>
<dbReference type="GO" id="GO:0046872">
    <property type="term" value="F:metal ion binding"/>
    <property type="evidence" value="ECO:0007669"/>
    <property type="project" value="UniProtKB-KW"/>
</dbReference>
<dbReference type="FunFam" id="2.70.98.30:FF:000001">
    <property type="entry name" value="alpha-mannosidase 2C1 isoform X2"/>
    <property type="match status" value="1"/>
</dbReference>
<dbReference type="SMART" id="SM00872">
    <property type="entry name" value="Alpha-mann_mid"/>
    <property type="match status" value="1"/>
</dbReference>
<dbReference type="SUPFAM" id="SSF74650">
    <property type="entry name" value="Galactose mutarotase-like"/>
    <property type="match status" value="1"/>
</dbReference>
<dbReference type="STRING" id="661478.OP10G_1333"/>
<evidence type="ECO:0000256" key="6">
    <source>
        <dbReference type="ARBA" id="ARBA00023295"/>
    </source>
</evidence>
<dbReference type="Pfam" id="PF01074">
    <property type="entry name" value="Glyco_hydro_38N"/>
    <property type="match status" value="1"/>
</dbReference>
<dbReference type="InterPro" id="IPR011682">
    <property type="entry name" value="Glyco_hydro_38_C"/>
</dbReference>
<accession>A0A068NML8</accession>
<protein>
    <recommendedName>
        <fullName evidence="3">alpha-mannosidase</fullName>
        <ecNumber evidence="3">3.2.1.24</ecNumber>
    </recommendedName>
</protein>
<dbReference type="Pfam" id="PF07748">
    <property type="entry name" value="Glyco_hydro_38C"/>
    <property type="match status" value="1"/>
</dbReference>
<evidence type="ECO:0000256" key="4">
    <source>
        <dbReference type="ARBA" id="ARBA00022723"/>
    </source>
</evidence>
<dbReference type="RefSeq" id="WP_025226678.1">
    <property type="nucleotide sequence ID" value="NZ_CP007139.1"/>
</dbReference>
<dbReference type="InterPro" id="IPR000602">
    <property type="entry name" value="Glyco_hydro_38_N"/>
</dbReference>
<dbReference type="InterPro" id="IPR027291">
    <property type="entry name" value="Glyco_hydro_38_N_sf"/>
</dbReference>
<dbReference type="InterPro" id="IPR011013">
    <property type="entry name" value="Gal_mutarotase_sf_dom"/>
</dbReference>
<dbReference type="PANTHER" id="PTHR46017">
    <property type="entry name" value="ALPHA-MANNOSIDASE 2C1"/>
    <property type="match status" value="1"/>
</dbReference>
<reference evidence="8 9" key="1">
    <citation type="journal article" date="2014" name="PLoS ONE">
        <title>The first complete genome sequence of the class fimbriimonadia in the phylum armatimonadetes.</title>
        <authorList>
            <person name="Hu Z.Y."/>
            <person name="Wang Y.Z."/>
            <person name="Im W.T."/>
            <person name="Wang S.Y."/>
            <person name="Zhao G.P."/>
            <person name="Zheng H.J."/>
            <person name="Quan Z.X."/>
        </authorList>
    </citation>
    <scope>NUCLEOTIDE SEQUENCE [LARGE SCALE GENOMIC DNA]</scope>
    <source>
        <strain evidence="8">Gsoil 348</strain>
    </source>
</reference>
<evidence type="ECO:0000256" key="2">
    <source>
        <dbReference type="ARBA" id="ARBA00009792"/>
    </source>
</evidence>
<dbReference type="AlphaFoldDB" id="A0A068NML8"/>
<keyword evidence="5" id="KW-0378">Hydrolase</keyword>
<dbReference type="InterPro" id="IPR015341">
    <property type="entry name" value="Glyco_hydro_38_cen"/>
</dbReference>
<dbReference type="InterPro" id="IPR028995">
    <property type="entry name" value="Glyco_hydro_57/38_cen_sf"/>
</dbReference>
<evidence type="ECO:0000256" key="1">
    <source>
        <dbReference type="ARBA" id="ARBA00000365"/>
    </source>
</evidence>
<dbReference type="Pfam" id="PF17677">
    <property type="entry name" value="Glyco_hydro38C2"/>
    <property type="match status" value="1"/>
</dbReference>
<dbReference type="KEGG" id="fgi:OP10G_1333"/>
<dbReference type="FunFam" id="1.20.1270.50:FF:000004">
    <property type="entry name" value="alpha-mannosidase 2C1 isoform X1"/>
    <property type="match status" value="1"/>
</dbReference>
<dbReference type="CDD" id="cd10789">
    <property type="entry name" value="GH38N_AMII_ER_cytosolic"/>
    <property type="match status" value="1"/>
</dbReference>
<evidence type="ECO:0000256" key="3">
    <source>
        <dbReference type="ARBA" id="ARBA00012752"/>
    </source>
</evidence>
<dbReference type="Gene3D" id="2.70.98.30">
    <property type="entry name" value="Golgi alpha-mannosidase II, domain 4"/>
    <property type="match status" value="1"/>
</dbReference>
<evidence type="ECO:0000256" key="5">
    <source>
        <dbReference type="ARBA" id="ARBA00022801"/>
    </source>
</evidence>
<dbReference type="PANTHER" id="PTHR46017:SF1">
    <property type="entry name" value="ALPHA-MANNOSIDASE 2C1"/>
    <property type="match status" value="1"/>
</dbReference>
<dbReference type="GO" id="GO:0006013">
    <property type="term" value="P:mannose metabolic process"/>
    <property type="evidence" value="ECO:0007669"/>
    <property type="project" value="InterPro"/>
</dbReference>
<dbReference type="GO" id="GO:0004559">
    <property type="term" value="F:alpha-mannosidase activity"/>
    <property type="evidence" value="ECO:0007669"/>
    <property type="project" value="UniProtKB-EC"/>
</dbReference>
<name>A0A068NML8_FIMGI</name>
<dbReference type="InterPro" id="IPR041147">
    <property type="entry name" value="GH38_C"/>
</dbReference>
<dbReference type="EMBL" id="CP007139">
    <property type="protein sequence ID" value="AIE84701.1"/>
    <property type="molecule type" value="Genomic_DNA"/>
</dbReference>
<sequence>MLKHSDLTRRRIASFLRYELRPRLYSDRAPLRIEINESGAANQTEAMKGPWKEVAKGYAYGPAYTTFWFRLSGTMPESFKDKPVAVIAELGGERTVWKDGSPWCGVDVEHSDFGWLEGSAMSGSALAKGGEKVEYLVQSYTRNSEVVVHGKEAPRSATTETVDKAEFVVVDPETKDLYYDVDFAIGLLGTIDENDPAHITILRALNEVVNTYSPENRETISRCRKLIRDAMGSLNGEFKHTIVPVGHAHLDTAWLWPIEITKKKMAHTTSTQLGLMERYPEYVFAHSQASQYEWLEKEYPALFERVKAAIDRGQWEPVGSMWVEADCNLTGAESLIRQFLYGRRYFRDKLGYETQDMWLPDVFGYSAALPQILAKFNIKYFLTQKISWNQFNKFPHHTFWWQGIDGTRVWTHFPPADTYNASSEPKEIVASVKNYKDHGRSDQSLYLFGFGDGGGGPTERHLEFLRRGRLAPSFPDVAIGKRAIDFFRDAKARSKDLMTWVGELYLELHRGTYTSQAANKRDNRKCEFLLRDAELLACFDPGFPATYPQGELEEAWKLVLLNQFHDIIPGSSVREVYVDSDREYRKVIEAGDRIVEERLTQIAGAFDTSGMTRPVALFQNASMVGQASIPWIEDAAPTALVTTEENAPVQLVEEFGERKLIFATPAAALGAVTVADLSDAAPTVKTRLKASNRRIENGEIAVRFDPHGNLTSIQSLEDSTEFLEPGRLGNVFQLFEDKPLFWSAWDIDVYAYETGQELLRSESFEIVERGPVRVAAEIVKRFGKSTIRQRISLGPTPGIRFDTEIDWQEEDKLLKVAFPVNVNSGRATYEIQFGNVERATHYNTSWDMAKFEVCAQKWADLSEGDQGVALINDGKYGYDIHGNVMRLTLLRAPKAPDPTCDMGRHRFSYSLVPHYGPYNYAGIVQAAYAFNAPLRTAWLQPQVGEAGTLPAFVACEDRNIVIEAVKKAEDSDALIVRLYECHNARGRAELACARPFATAMLCDLEENEIAEMEVQDGLVEFDYKPFEILTIKLKS</sequence>
<keyword evidence="6" id="KW-0326">Glycosidase</keyword>
<evidence type="ECO:0000259" key="7">
    <source>
        <dbReference type="SMART" id="SM00872"/>
    </source>
</evidence>
<gene>
    <name evidence="8" type="ORF">OP10G_1333</name>
</gene>
<dbReference type="Proteomes" id="UP000027982">
    <property type="component" value="Chromosome"/>
</dbReference>
<proteinExistence type="inferred from homology"/>
<dbReference type="SUPFAM" id="SSF88713">
    <property type="entry name" value="Glycoside hydrolase/deacetylase"/>
    <property type="match status" value="1"/>
</dbReference>
<dbReference type="Pfam" id="PF22907">
    <property type="entry name" value="Ams1-like_1st"/>
    <property type="match status" value="1"/>
</dbReference>
<dbReference type="SUPFAM" id="SSF88688">
    <property type="entry name" value="Families 57/38 glycoside transferase middle domain"/>
    <property type="match status" value="1"/>
</dbReference>
<evidence type="ECO:0000313" key="9">
    <source>
        <dbReference type="Proteomes" id="UP000027982"/>
    </source>
</evidence>
<dbReference type="eggNOG" id="COG0383">
    <property type="taxonomic scope" value="Bacteria"/>
</dbReference>
<dbReference type="HOGENOM" id="CLU_003442_0_1_0"/>
<dbReference type="GO" id="GO:0030246">
    <property type="term" value="F:carbohydrate binding"/>
    <property type="evidence" value="ECO:0007669"/>
    <property type="project" value="InterPro"/>
</dbReference>
<dbReference type="Pfam" id="PF09261">
    <property type="entry name" value="Alpha-mann_mid"/>
    <property type="match status" value="1"/>
</dbReference>
<keyword evidence="9" id="KW-1185">Reference proteome</keyword>
<dbReference type="FunFam" id="3.20.110.10:FF:000002">
    <property type="entry name" value="alpha-mannosidase 2C1 isoform X1"/>
    <property type="match status" value="1"/>
</dbReference>
<dbReference type="Gene3D" id="2.60.40.2220">
    <property type="match status" value="1"/>
</dbReference>
<comment type="similarity">
    <text evidence="2">Belongs to the glycosyl hydrolase 38 family.</text>
</comment>
<evidence type="ECO:0000313" key="8">
    <source>
        <dbReference type="EMBL" id="AIE84701.1"/>
    </source>
</evidence>
<dbReference type="OrthoDB" id="9772207at2"/>